<dbReference type="eggNOG" id="ENOG50335TG">
    <property type="taxonomic scope" value="Bacteria"/>
</dbReference>
<dbReference type="AlphaFoldDB" id="C7NG04"/>
<evidence type="ECO:0008006" key="4">
    <source>
        <dbReference type="Google" id="ProtNLM"/>
    </source>
</evidence>
<feature type="compositionally biased region" description="Low complexity" evidence="1">
    <location>
        <begin position="11"/>
        <end position="25"/>
    </location>
</feature>
<dbReference type="Proteomes" id="UP000006666">
    <property type="component" value="Chromosome"/>
</dbReference>
<evidence type="ECO:0000256" key="1">
    <source>
        <dbReference type="SAM" id="MobiDB-lite"/>
    </source>
</evidence>
<dbReference type="RefSeq" id="WP_012802418.1">
    <property type="nucleotide sequence ID" value="NC_013169.1"/>
</dbReference>
<dbReference type="KEGG" id="kse:Ksed_09580"/>
<protein>
    <recommendedName>
        <fullName evidence="4">Bacterial sensory transduction regulator</fullName>
    </recommendedName>
</protein>
<dbReference type="STRING" id="478801.Ksed_09580"/>
<evidence type="ECO:0000313" key="2">
    <source>
        <dbReference type="EMBL" id="ACV06004.1"/>
    </source>
</evidence>
<sequence length="214" mass="22633">MTDPTQLPNFPSGDDSGSTGPTGPTLRDQVMTLLQTDGMKPEIDQEGDVGFDVQGQTMFVRVTEGDVDIMRVFGQWQIGTDVPQDVVRWLNNTNDVTLGANVVKMGIVGSTLVVSAEHIMLKGESPSPRMQLSVNMIMQAVQVWHENVMKDDVQHATAAAIGNPGPASPGRAGTQGQQGAAEQQGQGDQAQGRGGSSSFSLNLGDDQDQQGGRA</sequence>
<dbReference type="EMBL" id="CP001686">
    <property type="protein sequence ID" value="ACV06004.1"/>
    <property type="molecule type" value="Genomic_DNA"/>
</dbReference>
<name>C7NG04_KYTSD</name>
<feature type="region of interest" description="Disordered" evidence="1">
    <location>
        <begin position="1"/>
        <end position="26"/>
    </location>
</feature>
<organism evidence="2 3">
    <name type="scientific">Kytococcus sedentarius (strain ATCC 14392 / DSM 20547 / JCM 11482 / CCUG 33030 / NBRC 15357 / NCTC 11040 / CCM 314 / 541)</name>
    <name type="common">Micrococcus sedentarius</name>
    <dbReference type="NCBI Taxonomy" id="478801"/>
    <lineage>
        <taxon>Bacteria</taxon>
        <taxon>Bacillati</taxon>
        <taxon>Actinomycetota</taxon>
        <taxon>Actinomycetes</taxon>
        <taxon>Micrococcales</taxon>
        <taxon>Kytococcaceae</taxon>
        <taxon>Kytococcus</taxon>
    </lineage>
</organism>
<feature type="compositionally biased region" description="Low complexity" evidence="1">
    <location>
        <begin position="170"/>
        <end position="191"/>
    </location>
</feature>
<evidence type="ECO:0000313" key="3">
    <source>
        <dbReference type="Proteomes" id="UP000006666"/>
    </source>
</evidence>
<feature type="region of interest" description="Disordered" evidence="1">
    <location>
        <begin position="159"/>
        <end position="214"/>
    </location>
</feature>
<gene>
    <name evidence="2" type="ordered locus">Ksed_09580</name>
</gene>
<keyword evidence="3" id="KW-1185">Reference proteome</keyword>
<reference evidence="2 3" key="1">
    <citation type="journal article" date="2009" name="Stand. Genomic Sci.">
        <title>Complete genome sequence of Kytococcus sedentarius type strain (541).</title>
        <authorList>
            <person name="Sims D."/>
            <person name="Brettin T."/>
            <person name="Detter J.C."/>
            <person name="Han C."/>
            <person name="Lapidus A."/>
            <person name="Copeland A."/>
            <person name="Glavina Del Rio T."/>
            <person name="Nolan M."/>
            <person name="Chen F."/>
            <person name="Lucas S."/>
            <person name="Tice H."/>
            <person name="Cheng J.F."/>
            <person name="Bruce D."/>
            <person name="Goodwin L."/>
            <person name="Pitluck S."/>
            <person name="Ovchinnikova G."/>
            <person name="Pati A."/>
            <person name="Ivanova N."/>
            <person name="Mavrommatis K."/>
            <person name="Chen A."/>
            <person name="Palaniappan K."/>
            <person name="D'haeseleer P."/>
            <person name="Chain P."/>
            <person name="Bristow J."/>
            <person name="Eisen J.A."/>
            <person name="Markowitz V."/>
            <person name="Hugenholtz P."/>
            <person name="Schneider S."/>
            <person name="Goker M."/>
            <person name="Pukall R."/>
            <person name="Kyrpides N.C."/>
            <person name="Klenk H.P."/>
        </authorList>
    </citation>
    <scope>NUCLEOTIDE SEQUENCE [LARGE SCALE GENOMIC DNA]</scope>
    <source>
        <strain evidence="3">ATCC 14392 / DSM 20547 / JCM 11482 / CCUG 33030 / NBRC 15357 / NCTC 11040 / CCM 314 / 541</strain>
    </source>
</reference>
<proteinExistence type="predicted"/>
<dbReference type="HOGENOM" id="CLU_1486759_0_0_11"/>
<accession>C7NG04</accession>